<dbReference type="Proteomes" id="UP001057402">
    <property type="component" value="Chromosome 7"/>
</dbReference>
<organism evidence="1 2">
    <name type="scientific">Melastoma candidum</name>
    <dbReference type="NCBI Taxonomy" id="119954"/>
    <lineage>
        <taxon>Eukaryota</taxon>
        <taxon>Viridiplantae</taxon>
        <taxon>Streptophyta</taxon>
        <taxon>Embryophyta</taxon>
        <taxon>Tracheophyta</taxon>
        <taxon>Spermatophyta</taxon>
        <taxon>Magnoliopsida</taxon>
        <taxon>eudicotyledons</taxon>
        <taxon>Gunneridae</taxon>
        <taxon>Pentapetalae</taxon>
        <taxon>rosids</taxon>
        <taxon>malvids</taxon>
        <taxon>Myrtales</taxon>
        <taxon>Melastomataceae</taxon>
        <taxon>Melastomatoideae</taxon>
        <taxon>Melastomateae</taxon>
        <taxon>Melastoma</taxon>
    </lineage>
</organism>
<reference evidence="2" key="1">
    <citation type="journal article" date="2023" name="Front. Plant Sci.">
        <title>Chromosomal-level genome assembly of Melastoma candidum provides insights into trichome evolution.</title>
        <authorList>
            <person name="Zhong Y."/>
            <person name="Wu W."/>
            <person name="Sun C."/>
            <person name="Zou P."/>
            <person name="Liu Y."/>
            <person name="Dai S."/>
            <person name="Zhou R."/>
        </authorList>
    </citation>
    <scope>NUCLEOTIDE SEQUENCE [LARGE SCALE GENOMIC DNA]</scope>
</reference>
<dbReference type="EMBL" id="CM042886">
    <property type="protein sequence ID" value="KAI4342497.1"/>
    <property type="molecule type" value="Genomic_DNA"/>
</dbReference>
<gene>
    <name evidence="1" type="ORF">MLD38_027123</name>
</gene>
<proteinExistence type="predicted"/>
<evidence type="ECO:0000313" key="2">
    <source>
        <dbReference type="Proteomes" id="UP001057402"/>
    </source>
</evidence>
<keyword evidence="2" id="KW-1185">Reference proteome</keyword>
<protein>
    <submittedName>
        <fullName evidence="1">Uncharacterized protein</fullName>
    </submittedName>
</protein>
<evidence type="ECO:0000313" key="1">
    <source>
        <dbReference type="EMBL" id="KAI4342497.1"/>
    </source>
</evidence>
<name>A0ACB9P3K9_9MYRT</name>
<accession>A0ACB9P3K9</accession>
<comment type="caution">
    <text evidence="1">The sequence shown here is derived from an EMBL/GenBank/DDBJ whole genome shotgun (WGS) entry which is preliminary data.</text>
</comment>
<sequence>MVSAPTSAGGPPSRDASPRHPSASSSSSATATAVTTRRRVADFDDEDPASAHHGHHHSHVLHGHGSRYAMMRRRLLGGIQEGLPRRYPGRRVLSGLLVMFVFSVFVKGTFFAGSSFGYGNGLLTHASVKEELVSNRVVEVKDDGDGCSTKTVAAASSSSSSSMPKRVLEKLSTPEIWMKPDSDDYYKCIGRQSSGTGTRDYTNGYLIVHANGGLNQMRTGICDMVAIAKIMNVSLVLPSLDHESFWTDPSDFKDIFDWRHFMDVLKDDIDIVETLPVKYRSKRPLLKAPTSWSKASYYRNEILPLFKKHKVIKFTHTDSRLVNNGLASSIQRLRCRANYEAMRHTDDIEELGKVLVNRMRNNSEPYIALHLRYEKDMLAFTGCSHNLTAEETEELRVMRYKIKHWKEKQIDSVERRVRGGCPMSPREAAFFLKALGYPSTTMIYIVAGEIYGSNSMDALLSEYPNVFTHSTLAKEEELGPFIPFQNRLAALDYIVALESDVFVYTYNGNMAKAVQGHRRFEGFRKTINPDRQRFVRLIDRYDAGSLNWDKFSSEVKKSHSDRLGAPHPRRPGESPRLEENFYANPLPGCICSRQQDRIANLKYPGRHKKAKPQR</sequence>